<dbReference type="SMART" id="SM00244">
    <property type="entry name" value="PHB"/>
    <property type="match status" value="1"/>
</dbReference>
<gene>
    <name evidence="10" type="ORF">TQ33_1848</name>
</gene>
<evidence type="ECO:0000256" key="8">
    <source>
        <dbReference type="SAM" id="MobiDB-lite"/>
    </source>
</evidence>
<evidence type="ECO:0000256" key="1">
    <source>
        <dbReference type="ARBA" id="ARBA00004167"/>
    </source>
</evidence>
<dbReference type="PATRIC" id="fig|914150.5.peg.1874"/>
<comment type="function">
    <text evidence="6">HflC and HflK could encode or regulate a protease.</text>
</comment>
<comment type="similarity">
    <text evidence="2 6">Belongs to the band 7/mec-2 family. HflK subfamily.</text>
</comment>
<feature type="compositionally biased region" description="Polar residues" evidence="8">
    <location>
        <begin position="1"/>
        <end position="12"/>
    </location>
</feature>
<dbReference type="NCBIfam" id="TIGR01933">
    <property type="entry name" value="hflK"/>
    <property type="match status" value="1"/>
</dbReference>
<evidence type="ECO:0000256" key="7">
    <source>
        <dbReference type="SAM" id="Coils"/>
    </source>
</evidence>
<evidence type="ECO:0000313" key="10">
    <source>
        <dbReference type="EMBL" id="AKE52786.1"/>
    </source>
</evidence>
<dbReference type="OrthoDB" id="9779595at2"/>
<comment type="subunit">
    <text evidence="6">HflC and HflK may interact to form a multimeric complex.</text>
</comment>
<dbReference type="SUPFAM" id="SSF117892">
    <property type="entry name" value="Band 7/SPFH domain"/>
    <property type="match status" value="1"/>
</dbReference>
<dbReference type="EMBL" id="CP010975">
    <property type="protein sequence ID" value="AKE52786.1"/>
    <property type="molecule type" value="Genomic_DNA"/>
</dbReference>
<dbReference type="Pfam" id="PF12221">
    <property type="entry name" value="HflK_N"/>
    <property type="match status" value="1"/>
</dbReference>
<dbReference type="Gene3D" id="3.30.479.30">
    <property type="entry name" value="Band 7 domain"/>
    <property type="match status" value="1"/>
</dbReference>
<feature type="coiled-coil region" evidence="7">
    <location>
        <begin position="221"/>
        <end position="248"/>
    </location>
</feature>
<dbReference type="InterPro" id="IPR010201">
    <property type="entry name" value="HflK"/>
</dbReference>
<dbReference type="PRINTS" id="PR00721">
    <property type="entry name" value="STOMATIN"/>
</dbReference>
<keyword evidence="4 6" id="KW-1133">Transmembrane helix</keyword>
<reference evidence="10 11" key="1">
    <citation type="submission" date="2015-02" db="EMBL/GenBank/DDBJ databases">
        <title>Complete genome sequence of Kangiella geojedonensis strain YCS-5T.</title>
        <authorList>
            <person name="Kim K.M."/>
        </authorList>
    </citation>
    <scope>NUCLEOTIDE SEQUENCE [LARGE SCALE GENOMIC DNA]</scope>
    <source>
        <strain evidence="10 11">YCS-5</strain>
    </source>
</reference>
<feature type="region of interest" description="Disordered" evidence="8">
    <location>
        <begin position="1"/>
        <end position="27"/>
    </location>
</feature>
<proteinExistence type="inferred from homology"/>
<evidence type="ECO:0000313" key="11">
    <source>
        <dbReference type="Proteomes" id="UP000034071"/>
    </source>
</evidence>
<dbReference type="GO" id="GO:0016020">
    <property type="term" value="C:membrane"/>
    <property type="evidence" value="ECO:0007669"/>
    <property type="project" value="UniProtKB-SubCell"/>
</dbReference>
<comment type="subcellular location">
    <subcellularLocation>
        <location evidence="1">Membrane</location>
        <topology evidence="1">Single-pass membrane protein</topology>
    </subcellularLocation>
</comment>
<dbReference type="RefSeq" id="WP_046561811.1">
    <property type="nucleotide sequence ID" value="NZ_CP010975.1"/>
</dbReference>
<sequence>MAWNEPGNNNQDPWGKKRPNNNNDLDDMIKKAGEKIGGIFGGGNGKSDGGGRNFLVIGIVIFAVFYIIKGFYTVKEAERGVILHFGEYSRTVEPGLGWLPFGVQKIKKVNIDQIREERISAIMLTKDINIIEVDIGIQYQVNKPKDYLFNLKNPKTALIQASESALRQVVGNSEVDPILTDGKAKIQAELQALLPEILASYNSGLLVRTITLESAKPPKEVNDAFEEVNRASQDAKRLEQEADAYRNRELPLAISKAEEIKQLANGYYSQVLGKAKGEVARFEQLLPQYEAAPEITRTRLYIDMMEQVLANTSKVILDVEGGNNMMYIPLDNIMKRSKGVNDAK</sequence>
<dbReference type="InterPro" id="IPR050710">
    <property type="entry name" value="Band7/mec-2_domain"/>
</dbReference>
<evidence type="ECO:0000256" key="5">
    <source>
        <dbReference type="ARBA" id="ARBA00023136"/>
    </source>
</evidence>
<dbReference type="AlphaFoldDB" id="A0A0F6RDC4"/>
<keyword evidence="7" id="KW-0175">Coiled coil</keyword>
<dbReference type="PANTHER" id="PTHR43327:SF2">
    <property type="entry name" value="MODULATOR OF FTSH PROTEASE HFLK"/>
    <property type="match status" value="1"/>
</dbReference>
<dbReference type="KEGG" id="kge:TQ33_1848"/>
<name>A0A0F6RDC4_9GAMM</name>
<dbReference type="CDD" id="cd03404">
    <property type="entry name" value="SPFH_HflK"/>
    <property type="match status" value="1"/>
</dbReference>
<dbReference type="Pfam" id="PF01145">
    <property type="entry name" value="Band_7"/>
    <property type="match status" value="1"/>
</dbReference>
<organism evidence="10 11">
    <name type="scientific">Kangiella geojedonensis</name>
    <dbReference type="NCBI Taxonomy" id="914150"/>
    <lineage>
        <taxon>Bacteria</taxon>
        <taxon>Pseudomonadati</taxon>
        <taxon>Pseudomonadota</taxon>
        <taxon>Gammaproteobacteria</taxon>
        <taxon>Kangiellales</taxon>
        <taxon>Kangiellaceae</taxon>
        <taxon>Kangiella</taxon>
    </lineage>
</organism>
<evidence type="ECO:0000256" key="4">
    <source>
        <dbReference type="ARBA" id="ARBA00022989"/>
    </source>
</evidence>
<dbReference type="InterPro" id="IPR036013">
    <property type="entry name" value="Band_7/SPFH_dom_sf"/>
</dbReference>
<evidence type="ECO:0000256" key="6">
    <source>
        <dbReference type="RuleBase" id="RU364113"/>
    </source>
</evidence>
<evidence type="ECO:0000256" key="2">
    <source>
        <dbReference type="ARBA" id="ARBA00006971"/>
    </source>
</evidence>
<dbReference type="HOGENOM" id="CLU_039173_1_0_6"/>
<feature type="transmembrane region" description="Helical" evidence="6">
    <location>
        <begin position="54"/>
        <end position="72"/>
    </location>
</feature>
<evidence type="ECO:0000256" key="3">
    <source>
        <dbReference type="ARBA" id="ARBA00022692"/>
    </source>
</evidence>
<dbReference type="Proteomes" id="UP000034071">
    <property type="component" value="Chromosome"/>
</dbReference>
<dbReference type="InterPro" id="IPR001107">
    <property type="entry name" value="Band_7"/>
</dbReference>
<feature type="domain" description="Band 7" evidence="9">
    <location>
        <begin position="69"/>
        <end position="229"/>
    </location>
</feature>
<dbReference type="InterPro" id="IPR001972">
    <property type="entry name" value="Stomatin_HflK_fam"/>
</dbReference>
<accession>A0A0F6RDC4</accession>
<keyword evidence="3 6" id="KW-0812">Transmembrane</keyword>
<dbReference type="InterPro" id="IPR020980">
    <property type="entry name" value="Membrane_HflK_N"/>
</dbReference>
<keyword evidence="11" id="KW-1185">Reference proteome</keyword>
<evidence type="ECO:0000259" key="9">
    <source>
        <dbReference type="SMART" id="SM00244"/>
    </source>
</evidence>
<dbReference type="PANTHER" id="PTHR43327">
    <property type="entry name" value="STOMATIN-LIKE PROTEIN 2, MITOCHONDRIAL"/>
    <property type="match status" value="1"/>
</dbReference>
<keyword evidence="5 6" id="KW-0472">Membrane</keyword>
<dbReference type="STRING" id="914150.TQ33_1848"/>
<protein>
    <recommendedName>
        <fullName evidence="6">Protein HflK</fullName>
    </recommendedName>
</protein>